<dbReference type="EMBL" id="PDOE01000003">
    <property type="protein sequence ID" value="RKL67596.1"/>
    <property type="molecule type" value="Genomic_DNA"/>
</dbReference>
<comment type="caution">
    <text evidence="1">The sequence shown here is derived from an EMBL/GenBank/DDBJ whole genome shotgun (WGS) entry which is preliminary data.</text>
</comment>
<name>A0A3A9KSF7_9BACI</name>
<dbReference type="Gene3D" id="1.20.120.1450">
    <property type="match status" value="1"/>
</dbReference>
<keyword evidence="2" id="KW-1185">Reference proteome</keyword>
<sequence length="272" mass="31593">MTAIYTNNEELKNIYDSFYLHVNHPYLNKYIKNPEIDEDQAEVLLLMLKEKDLSVTFIHDCILTTMLVQAALDIHETVDTHELGTSKLKTKRQLSVLGGDYYSSLYYYVLSKLENSSLIRAFARSIQEINESKMNIYKQHKKNAQPSLNDLKKIYSSVHINIAELLDLNDWSEGLEQFFLLKSLLKERFDLIESGKTGIIAQSLHQIMGNSLVKSETKPDTINYLNSYIALTDSNLKHFNWRNEEIQKIFQKRTTNLLLKYQLSEQCVVEEG</sequence>
<organism evidence="1 2">
    <name type="scientific">Salipaludibacillus neizhouensis</name>
    <dbReference type="NCBI Taxonomy" id="885475"/>
    <lineage>
        <taxon>Bacteria</taxon>
        <taxon>Bacillati</taxon>
        <taxon>Bacillota</taxon>
        <taxon>Bacilli</taxon>
        <taxon>Bacillales</taxon>
        <taxon>Bacillaceae</taxon>
    </lineage>
</organism>
<protein>
    <submittedName>
        <fullName evidence="1">Heptaprenyl diphosphate synthase</fullName>
    </submittedName>
</protein>
<evidence type="ECO:0000313" key="2">
    <source>
        <dbReference type="Proteomes" id="UP000281498"/>
    </source>
</evidence>
<reference evidence="1 2" key="1">
    <citation type="submission" date="2017-10" db="EMBL/GenBank/DDBJ databases">
        <title>Bacillus sp. nov., a halophilic bacterium isolated from a Keqin Lake.</title>
        <authorList>
            <person name="Wang H."/>
        </authorList>
    </citation>
    <scope>NUCLEOTIDE SEQUENCE [LARGE SCALE GENOMIC DNA]</scope>
    <source>
        <strain evidence="1 2">KCTC 13187</strain>
    </source>
</reference>
<dbReference type="RefSeq" id="WP_110935240.1">
    <property type="nucleotide sequence ID" value="NZ_KZ614146.1"/>
</dbReference>
<dbReference type="OrthoDB" id="2417886at2"/>
<dbReference type="Proteomes" id="UP000281498">
    <property type="component" value="Unassembled WGS sequence"/>
</dbReference>
<dbReference type="AlphaFoldDB" id="A0A3A9KSF7"/>
<dbReference type="Pfam" id="PF07307">
    <property type="entry name" value="HEPPP_synt_1"/>
    <property type="match status" value="1"/>
</dbReference>
<evidence type="ECO:0000313" key="1">
    <source>
        <dbReference type="EMBL" id="RKL67596.1"/>
    </source>
</evidence>
<gene>
    <name evidence="1" type="ORF">CR203_09605</name>
</gene>
<dbReference type="GO" id="GO:0009234">
    <property type="term" value="P:menaquinone biosynthetic process"/>
    <property type="evidence" value="ECO:0007669"/>
    <property type="project" value="InterPro"/>
</dbReference>
<accession>A0A3A9KSF7</accession>
<dbReference type="InterPro" id="IPR009920">
    <property type="entry name" value="HEPPP_synth_su1"/>
</dbReference>
<proteinExistence type="predicted"/>